<dbReference type="PANTHER" id="PTHR35910:SF6">
    <property type="entry name" value="2EXR DOMAIN-CONTAINING PROTEIN"/>
    <property type="match status" value="1"/>
</dbReference>
<comment type="caution">
    <text evidence="2">The sequence shown here is derived from an EMBL/GenBank/DDBJ whole genome shotgun (WGS) entry which is preliminary data.</text>
</comment>
<dbReference type="Proteomes" id="UP000799439">
    <property type="component" value="Unassembled WGS sequence"/>
</dbReference>
<sequence length="253" mass="29001">MTATPSTFPAFAKLPLELRRQIWHYALPSSIKPTLYEYRAGCWRPELQSPLPDSHSTAPNRPRTDVHFRYDLCGEMHYRIPLAFVNHEARAMAVAWTRKNAKNCSHCCLQAEAGGTPTAIHPFNPNFDAIYVASDVFENFTYEPMMWIREPDLRGHRVIIYPADVRFLAIPESLLRTRAEMVARILGHYCRVHVLLVVVESSHGLGPFEYGKQHWEFVNCPGSVVWDTNAFRSHGFWAAELEPLHMLIDEAAK</sequence>
<organism evidence="2 3">
    <name type="scientific">Myriangium duriaei CBS 260.36</name>
    <dbReference type="NCBI Taxonomy" id="1168546"/>
    <lineage>
        <taxon>Eukaryota</taxon>
        <taxon>Fungi</taxon>
        <taxon>Dikarya</taxon>
        <taxon>Ascomycota</taxon>
        <taxon>Pezizomycotina</taxon>
        <taxon>Dothideomycetes</taxon>
        <taxon>Dothideomycetidae</taxon>
        <taxon>Myriangiales</taxon>
        <taxon>Myriangiaceae</taxon>
        <taxon>Myriangium</taxon>
    </lineage>
</organism>
<keyword evidence="3" id="KW-1185">Reference proteome</keyword>
<evidence type="ECO:0000259" key="1">
    <source>
        <dbReference type="Pfam" id="PF20150"/>
    </source>
</evidence>
<dbReference type="AlphaFoldDB" id="A0A9P4J5T3"/>
<feature type="domain" description="2EXR" evidence="1">
    <location>
        <begin position="8"/>
        <end position="130"/>
    </location>
</feature>
<gene>
    <name evidence="2" type="ORF">K461DRAFT_277675</name>
</gene>
<dbReference type="EMBL" id="ML996085">
    <property type="protein sequence ID" value="KAF2152914.1"/>
    <property type="molecule type" value="Genomic_DNA"/>
</dbReference>
<name>A0A9P4J5T3_9PEZI</name>
<protein>
    <recommendedName>
        <fullName evidence="1">2EXR domain-containing protein</fullName>
    </recommendedName>
</protein>
<dbReference type="OrthoDB" id="3800252at2759"/>
<evidence type="ECO:0000313" key="3">
    <source>
        <dbReference type="Proteomes" id="UP000799439"/>
    </source>
</evidence>
<proteinExistence type="predicted"/>
<accession>A0A9P4J5T3</accession>
<dbReference type="InterPro" id="IPR045518">
    <property type="entry name" value="2EXR"/>
</dbReference>
<evidence type="ECO:0000313" key="2">
    <source>
        <dbReference type="EMBL" id="KAF2152914.1"/>
    </source>
</evidence>
<reference evidence="2" key="1">
    <citation type="journal article" date="2020" name="Stud. Mycol.">
        <title>101 Dothideomycetes genomes: a test case for predicting lifestyles and emergence of pathogens.</title>
        <authorList>
            <person name="Haridas S."/>
            <person name="Albert R."/>
            <person name="Binder M."/>
            <person name="Bloem J."/>
            <person name="Labutti K."/>
            <person name="Salamov A."/>
            <person name="Andreopoulos B."/>
            <person name="Baker S."/>
            <person name="Barry K."/>
            <person name="Bills G."/>
            <person name="Bluhm B."/>
            <person name="Cannon C."/>
            <person name="Castanera R."/>
            <person name="Culley D."/>
            <person name="Daum C."/>
            <person name="Ezra D."/>
            <person name="Gonzalez J."/>
            <person name="Henrissat B."/>
            <person name="Kuo A."/>
            <person name="Liang C."/>
            <person name="Lipzen A."/>
            <person name="Lutzoni F."/>
            <person name="Magnuson J."/>
            <person name="Mondo S."/>
            <person name="Nolan M."/>
            <person name="Ohm R."/>
            <person name="Pangilinan J."/>
            <person name="Park H.-J."/>
            <person name="Ramirez L."/>
            <person name="Alfaro M."/>
            <person name="Sun H."/>
            <person name="Tritt A."/>
            <person name="Yoshinaga Y."/>
            <person name="Zwiers L.-H."/>
            <person name="Turgeon B."/>
            <person name="Goodwin S."/>
            <person name="Spatafora J."/>
            <person name="Crous P."/>
            <person name="Grigoriev I."/>
        </authorList>
    </citation>
    <scope>NUCLEOTIDE SEQUENCE</scope>
    <source>
        <strain evidence="2">CBS 260.36</strain>
    </source>
</reference>
<dbReference type="PANTHER" id="PTHR35910">
    <property type="entry name" value="2EXR DOMAIN-CONTAINING PROTEIN"/>
    <property type="match status" value="1"/>
</dbReference>
<dbReference type="Pfam" id="PF20150">
    <property type="entry name" value="2EXR"/>
    <property type="match status" value="1"/>
</dbReference>